<evidence type="ECO:0000259" key="4">
    <source>
        <dbReference type="PROSITE" id="PS50887"/>
    </source>
</evidence>
<dbReference type="InterPro" id="IPR029787">
    <property type="entry name" value="Nucleotide_cyclase"/>
</dbReference>
<dbReference type="NCBIfam" id="TIGR00254">
    <property type="entry name" value="GGDEF"/>
    <property type="match status" value="1"/>
</dbReference>
<protein>
    <recommendedName>
        <fullName evidence="1">diguanylate cyclase</fullName>
        <ecNumber evidence="1">2.7.7.65</ecNumber>
    </recommendedName>
</protein>
<accession>A0ABR8NWS8</accession>
<evidence type="ECO:0000256" key="3">
    <source>
        <dbReference type="SAM" id="Phobius"/>
    </source>
</evidence>
<dbReference type="InterPro" id="IPR043128">
    <property type="entry name" value="Rev_trsase/Diguanyl_cyclase"/>
</dbReference>
<name>A0ABR8NWS8_9GAMM</name>
<keyword evidence="3" id="KW-0812">Transmembrane</keyword>
<feature type="domain" description="GGDEF" evidence="4">
    <location>
        <begin position="215"/>
        <end position="351"/>
    </location>
</feature>
<keyword evidence="6" id="KW-1185">Reference proteome</keyword>
<organism evidence="5 6">
    <name type="scientific">Marinomonas colpomeniae</name>
    <dbReference type="NCBI Taxonomy" id="2774408"/>
    <lineage>
        <taxon>Bacteria</taxon>
        <taxon>Pseudomonadati</taxon>
        <taxon>Pseudomonadota</taxon>
        <taxon>Gammaproteobacteria</taxon>
        <taxon>Oceanospirillales</taxon>
        <taxon>Oceanospirillaceae</taxon>
        <taxon>Marinomonas</taxon>
    </lineage>
</organism>
<dbReference type="EC" id="2.7.7.65" evidence="1"/>
<feature type="transmembrane region" description="Helical" evidence="3">
    <location>
        <begin position="93"/>
        <end position="110"/>
    </location>
</feature>
<dbReference type="PROSITE" id="PS50887">
    <property type="entry name" value="GGDEF"/>
    <property type="match status" value="1"/>
</dbReference>
<proteinExistence type="predicted"/>
<reference evidence="5 6" key="1">
    <citation type="submission" date="2020-09" db="EMBL/GenBank/DDBJ databases">
        <title>Marinomonas sp. nov., isolated from the cysticercosis algae of Qingdao, China.</title>
        <authorList>
            <person name="Sun X."/>
        </authorList>
    </citation>
    <scope>NUCLEOTIDE SEQUENCE [LARGE SCALE GENOMIC DNA]</scope>
    <source>
        <strain evidence="5 6">SM2066</strain>
    </source>
</reference>
<keyword evidence="3" id="KW-1133">Transmembrane helix</keyword>
<comment type="catalytic activity">
    <reaction evidence="2">
        <text>2 GTP = 3',3'-c-di-GMP + 2 diphosphate</text>
        <dbReference type="Rhea" id="RHEA:24898"/>
        <dbReference type="ChEBI" id="CHEBI:33019"/>
        <dbReference type="ChEBI" id="CHEBI:37565"/>
        <dbReference type="ChEBI" id="CHEBI:58805"/>
        <dbReference type="EC" id="2.7.7.65"/>
    </reaction>
</comment>
<comment type="caution">
    <text evidence="5">The sequence shown here is derived from an EMBL/GenBank/DDBJ whole genome shotgun (WGS) entry which is preliminary data.</text>
</comment>
<feature type="transmembrane region" description="Helical" evidence="3">
    <location>
        <begin position="20"/>
        <end position="38"/>
    </location>
</feature>
<feature type="transmembrane region" description="Helical" evidence="3">
    <location>
        <begin position="44"/>
        <end position="61"/>
    </location>
</feature>
<dbReference type="Proteomes" id="UP000604161">
    <property type="component" value="Unassembled WGS sequence"/>
</dbReference>
<feature type="transmembrane region" description="Helical" evidence="3">
    <location>
        <begin position="68"/>
        <end position="87"/>
    </location>
</feature>
<dbReference type="PANTHER" id="PTHR45138:SF9">
    <property type="entry name" value="DIGUANYLATE CYCLASE DGCM-RELATED"/>
    <property type="match status" value="1"/>
</dbReference>
<dbReference type="SMART" id="SM00267">
    <property type="entry name" value="GGDEF"/>
    <property type="match status" value="1"/>
</dbReference>
<evidence type="ECO:0000256" key="1">
    <source>
        <dbReference type="ARBA" id="ARBA00012528"/>
    </source>
</evidence>
<evidence type="ECO:0000313" key="6">
    <source>
        <dbReference type="Proteomes" id="UP000604161"/>
    </source>
</evidence>
<dbReference type="Pfam" id="PF00990">
    <property type="entry name" value="GGDEF"/>
    <property type="match status" value="1"/>
</dbReference>
<evidence type="ECO:0000256" key="2">
    <source>
        <dbReference type="ARBA" id="ARBA00034247"/>
    </source>
</evidence>
<dbReference type="EMBL" id="JACYFC010000001">
    <property type="protein sequence ID" value="MBD5769638.1"/>
    <property type="molecule type" value="Genomic_DNA"/>
</dbReference>
<keyword evidence="3" id="KW-0472">Membrane</keyword>
<feature type="transmembrane region" description="Helical" evidence="3">
    <location>
        <begin position="117"/>
        <end position="138"/>
    </location>
</feature>
<feature type="transmembrane region" description="Helical" evidence="3">
    <location>
        <begin position="150"/>
        <end position="168"/>
    </location>
</feature>
<dbReference type="PANTHER" id="PTHR45138">
    <property type="entry name" value="REGULATORY COMPONENTS OF SENSORY TRANSDUCTION SYSTEM"/>
    <property type="match status" value="1"/>
</dbReference>
<dbReference type="Gene3D" id="3.30.70.270">
    <property type="match status" value="1"/>
</dbReference>
<dbReference type="CDD" id="cd01949">
    <property type="entry name" value="GGDEF"/>
    <property type="match status" value="1"/>
</dbReference>
<evidence type="ECO:0000313" key="5">
    <source>
        <dbReference type="EMBL" id="MBD5769638.1"/>
    </source>
</evidence>
<dbReference type="RefSeq" id="WP_191593030.1">
    <property type="nucleotide sequence ID" value="NZ_JACYFC010000001.1"/>
</dbReference>
<dbReference type="InterPro" id="IPR000160">
    <property type="entry name" value="GGDEF_dom"/>
</dbReference>
<dbReference type="InterPro" id="IPR050469">
    <property type="entry name" value="Diguanylate_Cyclase"/>
</dbReference>
<dbReference type="SUPFAM" id="SSF55073">
    <property type="entry name" value="Nucleotide cyclase"/>
    <property type="match status" value="1"/>
</dbReference>
<sequence length="358" mass="39046">MSAFTLMPLGRRGLVQATNLVVTSLVASLAIIKIVILGLNSLPIPAFFVIVAGVINAIYIRRNGSIDVAAKILIITALFGLAFSSFYTGGVDASVVLFAPIIPIMTVLLINTRAAWITFGLVCLILIGIFILDFNGHIPENTVDPDLLLMSRYIVLICLCLISTWVVSRFSSISRTLLVQLEQQSNIDYLTGVLNRRAIETELLQEIDRAKRSNTWLSLIMADVDFFKLYNDSNGHLAGDTCLKEIAKLISDYSLRAADSVGRFGGEEFVLILPDTNMDKATEIAENLRKIILNQHIPYGPNNTDPVTLTLGVTSAYGQTISGTEQLIREADAALYKGKHQGRNRVVSSISGSSVAQN</sequence>
<gene>
    <name evidence="5" type="ORF">IF202_01110</name>
</gene>